<proteinExistence type="predicted"/>
<gene>
    <name evidence="5" type="ORF">LDJ79_04975</name>
</gene>
<feature type="domain" description="HTH araC/xylS-type" evidence="4">
    <location>
        <begin position="162"/>
        <end position="264"/>
    </location>
</feature>
<dbReference type="EMBL" id="JAIWIU010000027">
    <property type="protein sequence ID" value="MCA2015455.1"/>
    <property type="molecule type" value="Genomic_DNA"/>
</dbReference>
<keyword evidence="3" id="KW-0804">Transcription</keyword>
<dbReference type="InterPro" id="IPR050204">
    <property type="entry name" value="AraC_XylS_family_regulators"/>
</dbReference>
<evidence type="ECO:0000256" key="3">
    <source>
        <dbReference type="ARBA" id="ARBA00023163"/>
    </source>
</evidence>
<evidence type="ECO:0000313" key="6">
    <source>
        <dbReference type="Proteomes" id="UP001199044"/>
    </source>
</evidence>
<name>A0ABS7YMH1_9VIBR</name>
<dbReference type="SMART" id="SM00342">
    <property type="entry name" value="HTH_ARAC"/>
    <property type="match status" value="1"/>
</dbReference>
<evidence type="ECO:0000259" key="4">
    <source>
        <dbReference type="PROSITE" id="PS01124"/>
    </source>
</evidence>
<comment type="caution">
    <text evidence="5">The sequence shown here is derived from an EMBL/GenBank/DDBJ whole genome shotgun (WGS) entry which is preliminary data.</text>
</comment>
<keyword evidence="1" id="KW-0805">Transcription regulation</keyword>
<dbReference type="InterPro" id="IPR009057">
    <property type="entry name" value="Homeodomain-like_sf"/>
</dbReference>
<dbReference type="Pfam" id="PF20240">
    <property type="entry name" value="DUF6597"/>
    <property type="match status" value="1"/>
</dbReference>
<reference evidence="6" key="1">
    <citation type="submission" date="2023-07" db="EMBL/GenBank/DDBJ databases">
        <title>Molecular identification of indigenous halophilic bacteria isolated from red sea cost, biodegradation of synthetic dyes and assessment of degraded metabolite toxicity.</title>
        <authorList>
            <person name="Chaieb K."/>
            <person name="Altayb H.N."/>
        </authorList>
    </citation>
    <scope>NUCLEOTIDE SEQUENCE [LARGE SCALE GENOMIC DNA]</scope>
    <source>
        <strain evidence="6">K20</strain>
    </source>
</reference>
<accession>A0ABS7YMH1</accession>
<evidence type="ECO:0000256" key="2">
    <source>
        <dbReference type="ARBA" id="ARBA00023125"/>
    </source>
</evidence>
<evidence type="ECO:0000313" key="5">
    <source>
        <dbReference type="EMBL" id="MCA2015455.1"/>
    </source>
</evidence>
<sequence length="277" mass="31682">MAEFITREHVAGIHSKQPWFVLSAEQFFAHKPPNHPYISHFYSFTMSNELGKTIAIPDGCIDLLFDCDGDSPIGLVCGTTLQAREVTFTPHHHYFGVRFIPGMVPDFLNVSAPELIEHQSRFVDVVSDSQFICEQVIRAHSFLERVELINGFLALKQLHSPSRLTSQIVAKICQEKGNIQVQDLERYSGYTRRTLERQFQQDIGLTPKTFIRAIRCQSAVYSINHLDTLTFSDLASGLGFSDQAHFLREFKKLVHVTPLVYQQQVRQNTYLEHLQVC</sequence>
<dbReference type="SUPFAM" id="SSF46689">
    <property type="entry name" value="Homeodomain-like"/>
    <property type="match status" value="1"/>
</dbReference>
<dbReference type="Gene3D" id="1.10.10.60">
    <property type="entry name" value="Homeodomain-like"/>
    <property type="match status" value="1"/>
</dbReference>
<dbReference type="InterPro" id="IPR018060">
    <property type="entry name" value="HTH_AraC"/>
</dbReference>
<protein>
    <submittedName>
        <fullName evidence="5">Helix-turn-helix domain-containing protein</fullName>
    </submittedName>
</protein>
<keyword evidence="6" id="KW-1185">Reference proteome</keyword>
<dbReference type="Pfam" id="PF12833">
    <property type="entry name" value="HTH_18"/>
    <property type="match status" value="1"/>
</dbReference>
<organism evidence="5 6">
    <name type="scientific">Vibrio tritonius</name>
    <dbReference type="NCBI Taxonomy" id="1435069"/>
    <lineage>
        <taxon>Bacteria</taxon>
        <taxon>Pseudomonadati</taxon>
        <taxon>Pseudomonadota</taxon>
        <taxon>Gammaproteobacteria</taxon>
        <taxon>Vibrionales</taxon>
        <taxon>Vibrionaceae</taxon>
        <taxon>Vibrio</taxon>
    </lineage>
</organism>
<dbReference type="InterPro" id="IPR046532">
    <property type="entry name" value="DUF6597"/>
</dbReference>
<dbReference type="PROSITE" id="PS01124">
    <property type="entry name" value="HTH_ARAC_FAMILY_2"/>
    <property type="match status" value="1"/>
</dbReference>
<dbReference type="PANTHER" id="PTHR46796">
    <property type="entry name" value="HTH-TYPE TRANSCRIPTIONAL ACTIVATOR RHAS-RELATED"/>
    <property type="match status" value="1"/>
</dbReference>
<dbReference type="RefSeq" id="WP_068718046.1">
    <property type="nucleotide sequence ID" value="NZ_AP014636.1"/>
</dbReference>
<evidence type="ECO:0000256" key="1">
    <source>
        <dbReference type="ARBA" id="ARBA00023015"/>
    </source>
</evidence>
<keyword evidence="2" id="KW-0238">DNA-binding</keyword>
<dbReference type="Proteomes" id="UP001199044">
    <property type="component" value="Unassembled WGS sequence"/>
</dbReference>